<evidence type="ECO:0000256" key="3">
    <source>
        <dbReference type="ARBA" id="ARBA00015702"/>
    </source>
</evidence>
<comment type="function">
    <text evidence="9">May be involved in calcium-dependent ubiquitination and subsequent proteasomal degradation of target proteins. Probably serves as a molecular bridge in ubiquitin E3 complexes. Participates in the ubiquitin-mediated degradation of beta-catenin (CTNNB1).</text>
</comment>
<dbReference type="InterPro" id="IPR015120">
    <property type="entry name" value="Siah-Interact_N"/>
</dbReference>
<dbReference type="EMBL" id="CAJNOC010000300">
    <property type="protein sequence ID" value="CAF0741553.1"/>
    <property type="molecule type" value="Genomic_DNA"/>
</dbReference>
<evidence type="ECO:0000256" key="1">
    <source>
        <dbReference type="ARBA" id="ARBA00004123"/>
    </source>
</evidence>
<keyword evidence="4" id="KW-0963">Cytoplasm</keyword>
<reference evidence="13" key="1">
    <citation type="submission" date="2021-02" db="EMBL/GenBank/DDBJ databases">
        <authorList>
            <person name="Nowell W R."/>
        </authorList>
    </citation>
    <scope>NUCLEOTIDE SEQUENCE</scope>
    <source>
        <strain evidence="13">Ploen Becks lab</strain>
    </source>
</reference>
<feature type="domain" description="CS" evidence="12">
    <location>
        <begin position="73"/>
        <end position="168"/>
    </location>
</feature>
<evidence type="ECO:0000256" key="2">
    <source>
        <dbReference type="ARBA" id="ARBA00004496"/>
    </source>
</evidence>
<gene>
    <name evidence="13" type="ORF">OXX778_LOCUS3420</name>
</gene>
<name>A0A813NLK5_9BILA</name>
<feature type="coiled-coil region" evidence="10">
    <location>
        <begin position="1"/>
        <end position="54"/>
    </location>
</feature>
<dbReference type="Pfam" id="PF09032">
    <property type="entry name" value="Siah-Interact_N"/>
    <property type="match status" value="1"/>
</dbReference>
<evidence type="ECO:0000313" key="13">
    <source>
        <dbReference type="EMBL" id="CAF0741553.1"/>
    </source>
</evidence>
<evidence type="ECO:0000256" key="10">
    <source>
        <dbReference type="SAM" id="Coils"/>
    </source>
</evidence>
<evidence type="ECO:0000256" key="4">
    <source>
        <dbReference type="ARBA" id="ARBA00022490"/>
    </source>
</evidence>
<sequence>MTTVELKVKELQDDIEELNSLLNHATRSTVKQFLISQREKYEQEVTKLKKLEQERLAKLNATQTTQATGVYTKKIDTYGWDQSEKFVKIYITCLKDLNKITQDNLEAKFDERSFDLSVKNLNNINYNLNINNLLEKIDTAGSYTKLKTDMITVFLKKSKAGNNWGYLTQQEMKTRERAAPKLDENTDPQEGLMSMMKKMYEEGDDEMKRTISKAFTESREKQAKGMDTEL</sequence>
<dbReference type="InterPro" id="IPR007052">
    <property type="entry name" value="CS_dom"/>
</dbReference>
<organism evidence="13 14">
    <name type="scientific">Brachionus calyciflorus</name>
    <dbReference type="NCBI Taxonomy" id="104777"/>
    <lineage>
        <taxon>Eukaryota</taxon>
        <taxon>Metazoa</taxon>
        <taxon>Spiralia</taxon>
        <taxon>Gnathifera</taxon>
        <taxon>Rotifera</taxon>
        <taxon>Eurotatoria</taxon>
        <taxon>Monogononta</taxon>
        <taxon>Pseudotrocha</taxon>
        <taxon>Ploima</taxon>
        <taxon>Brachionidae</taxon>
        <taxon>Brachionus</taxon>
    </lineage>
</organism>
<evidence type="ECO:0000259" key="11">
    <source>
        <dbReference type="PROSITE" id="PS51048"/>
    </source>
</evidence>
<dbReference type="PANTHER" id="PTHR13164">
    <property type="entry name" value="CALICYLIN BINDING PROTEIN"/>
    <property type="match status" value="1"/>
</dbReference>
<dbReference type="PROSITE" id="PS51203">
    <property type="entry name" value="CS"/>
    <property type="match status" value="1"/>
</dbReference>
<keyword evidence="5" id="KW-0597">Phosphoprotein</keyword>
<dbReference type="OrthoDB" id="164025at2759"/>
<dbReference type="GO" id="GO:0005737">
    <property type="term" value="C:cytoplasm"/>
    <property type="evidence" value="ECO:0007669"/>
    <property type="project" value="UniProtKB-SubCell"/>
</dbReference>
<comment type="caution">
    <text evidence="13">The sequence shown here is derived from an EMBL/GenBank/DDBJ whole genome shotgun (WGS) entry which is preliminary data.</text>
</comment>
<evidence type="ECO:0000256" key="7">
    <source>
        <dbReference type="ARBA" id="ARBA00022990"/>
    </source>
</evidence>
<dbReference type="SUPFAM" id="SSF140106">
    <property type="entry name" value="Calcyclin-binding protein-like"/>
    <property type="match status" value="1"/>
</dbReference>
<feature type="domain" description="SGS" evidence="11">
    <location>
        <begin position="152"/>
        <end position="230"/>
    </location>
</feature>
<evidence type="ECO:0000313" key="14">
    <source>
        <dbReference type="Proteomes" id="UP000663879"/>
    </source>
</evidence>
<evidence type="ECO:0000256" key="5">
    <source>
        <dbReference type="ARBA" id="ARBA00022553"/>
    </source>
</evidence>
<keyword evidence="10" id="KW-0175">Coiled coil</keyword>
<evidence type="ECO:0000256" key="6">
    <source>
        <dbReference type="ARBA" id="ARBA00022786"/>
    </source>
</evidence>
<dbReference type="PROSITE" id="PS51048">
    <property type="entry name" value="SGS"/>
    <property type="match status" value="1"/>
</dbReference>
<evidence type="ECO:0000259" key="12">
    <source>
        <dbReference type="PROSITE" id="PS51203"/>
    </source>
</evidence>
<dbReference type="GO" id="GO:0005634">
    <property type="term" value="C:nucleus"/>
    <property type="evidence" value="ECO:0007669"/>
    <property type="project" value="UniProtKB-SubCell"/>
</dbReference>
<dbReference type="Proteomes" id="UP000663879">
    <property type="component" value="Unassembled WGS sequence"/>
</dbReference>
<dbReference type="SUPFAM" id="SSF49764">
    <property type="entry name" value="HSP20-like chaperones"/>
    <property type="match status" value="1"/>
</dbReference>
<dbReference type="InterPro" id="IPR052289">
    <property type="entry name" value="Calcyclin-binding_UBL-bridge"/>
</dbReference>
<protein>
    <recommendedName>
        <fullName evidence="3">Calcyclin-binding protein</fullName>
    </recommendedName>
</protein>
<dbReference type="FunFam" id="2.60.40.790:FF:000006">
    <property type="entry name" value="calcyclin-binding protein-like"/>
    <property type="match status" value="1"/>
</dbReference>
<comment type="subcellular location">
    <subcellularLocation>
        <location evidence="2">Cytoplasm</location>
    </subcellularLocation>
    <subcellularLocation>
        <location evidence="1">Nucleus</location>
    </subcellularLocation>
</comment>
<keyword evidence="7" id="KW-0007">Acetylation</keyword>
<dbReference type="Gene3D" id="2.60.40.790">
    <property type="match status" value="1"/>
</dbReference>
<dbReference type="Gene3D" id="4.10.860.10">
    <property type="entry name" value="UVR domain"/>
    <property type="match status" value="1"/>
</dbReference>
<dbReference type="Pfam" id="PF04969">
    <property type="entry name" value="CS"/>
    <property type="match status" value="1"/>
</dbReference>
<dbReference type="AlphaFoldDB" id="A0A813NLK5"/>
<keyword evidence="8" id="KW-0539">Nucleus</keyword>
<dbReference type="InterPro" id="IPR008978">
    <property type="entry name" value="HSP20-like_chaperone"/>
</dbReference>
<keyword evidence="6" id="KW-0833">Ubl conjugation pathway</keyword>
<accession>A0A813NLK5</accession>
<dbReference type="PANTHER" id="PTHR13164:SF3">
    <property type="entry name" value="CALCYCLIN-BINDING PROTEIN"/>
    <property type="match status" value="1"/>
</dbReference>
<evidence type="ECO:0000256" key="9">
    <source>
        <dbReference type="ARBA" id="ARBA00025145"/>
    </source>
</evidence>
<dbReference type="InterPro" id="IPR007699">
    <property type="entry name" value="SGS_dom"/>
</dbReference>
<dbReference type="InterPro" id="IPR037201">
    <property type="entry name" value="CacyBP_N"/>
</dbReference>
<evidence type="ECO:0000256" key="8">
    <source>
        <dbReference type="ARBA" id="ARBA00023242"/>
    </source>
</evidence>
<dbReference type="GO" id="GO:0007507">
    <property type="term" value="P:heart development"/>
    <property type="evidence" value="ECO:0007669"/>
    <property type="project" value="TreeGrafter"/>
</dbReference>
<keyword evidence="14" id="KW-1185">Reference proteome</keyword>
<proteinExistence type="predicted"/>